<reference evidence="2 3" key="1">
    <citation type="submission" date="2016-10" db="EMBL/GenBank/DDBJ databases">
        <authorList>
            <person name="de Groot N.N."/>
        </authorList>
    </citation>
    <scope>NUCLEOTIDE SEQUENCE [LARGE SCALE GENOMIC DNA]</scope>
    <source>
        <strain evidence="2 3">A52C2</strain>
    </source>
</reference>
<dbReference type="EMBL" id="FOFG01000001">
    <property type="protein sequence ID" value="SEP69258.1"/>
    <property type="molecule type" value="Genomic_DNA"/>
</dbReference>
<dbReference type="InterPro" id="IPR032635">
    <property type="entry name" value="Anti_2"/>
</dbReference>
<protein>
    <submittedName>
        <fullName evidence="2">Outer membrane surface antigen</fullName>
    </submittedName>
</protein>
<dbReference type="STRING" id="1855383.SAMN05216548_101272"/>
<name>A0A1H8ZZR8_9HYPH</name>
<proteinExistence type="predicted"/>
<dbReference type="Pfam" id="PF16998">
    <property type="entry name" value="17kDa_Anti_2"/>
    <property type="match status" value="1"/>
</dbReference>
<evidence type="ECO:0000313" key="2">
    <source>
        <dbReference type="EMBL" id="SEP69258.1"/>
    </source>
</evidence>
<evidence type="ECO:0000313" key="3">
    <source>
        <dbReference type="Proteomes" id="UP000199647"/>
    </source>
</evidence>
<organism evidence="2 3">
    <name type="scientific">Faunimonas pinastri</name>
    <dbReference type="NCBI Taxonomy" id="1855383"/>
    <lineage>
        <taxon>Bacteria</taxon>
        <taxon>Pseudomonadati</taxon>
        <taxon>Pseudomonadota</taxon>
        <taxon>Alphaproteobacteria</taxon>
        <taxon>Hyphomicrobiales</taxon>
        <taxon>Afifellaceae</taxon>
        <taxon>Faunimonas</taxon>
    </lineage>
</organism>
<dbReference type="OrthoDB" id="7677942at2"/>
<evidence type="ECO:0000259" key="1">
    <source>
        <dbReference type="Pfam" id="PF16998"/>
    </source>
</evidence>
<keyword evidence="3" id="KW-1185">Reference proteome</keyword>
<dbReference type="AlphaFoldDB" id="A0A1H8ZZR8"/>
<sequence length="138" mass="13760">MGASVSLGGCASISMKLSSDDTKPDPIVTGSIATPVEVGSPLPQTLAYSDAKKIGTAGSAILFESGAAADVTAKKDWINAETGSSGTMAPEAHKTAATEPGCKPFETTVTSFGGVHHYSGTICKSAMGTGAVVRIDPA</sequence>
<gene>
    <name evidence="2" type="ORF">SAMN05216548_101272</name>
</gene>
<feature type="domain" description="Surface antigen" evidence="1">
    <location>
        <begin position="23"/>
        <end position="137"/>
    </location>
</feature>
<dbReference type="Proteomes" id="UP000199647">
    <property type="component" value="Unassembled WGS sequence"/>
</dbReference>
<accession>A0A1H8ZZR8</accession>